<keyword evidence="1" id="KW-0732">Signal</keyword>
<evidence type="ECO:0000313" key="2">
    <source>
        <dbReference type="EMBL" id="GHG29746.1"/>
    </source>
</evidence>
<evidence type="ECO:0000256" key="1">
    <source>
        <dbReference type="SAM" id="SignalP"/>
    </source>
</evidence>
<gene>
    <name evidence="2" type="ORF">GCM10017567_56830</name>
</gene>
<reference evidence="3" key="1">
    <citation type="journal article" date="2019" name="Int. J. Syst. Evol. Microbiol.">
        <title>The Global Catalogue of Microorganisms (GCM) 10K type strain sequencing project: providing services to taxonomists for standard genome sequencing and annotation.</title>
        <authorList>
            <consortium name="The Broad Institute Genomics Platform"/>
            <consortium name="The Broad Institute Genome Sequencing Center for Infectious Disease"/>
            <person name="Wu L."/>
            <person name="Ma J."/>
        </authorList>
    </citation>
    <scope>NUCLEOTIDE SEQUENCE [LARGE SCALE GENOMIC DNA]</scope>
    <source>
        <strain evidence="3">CGMCC 4.7680</strain>
    </source>
</reference>
<protein>
    <submittedName>
        <fullName evidence="2">Uncharacterized protein</fullName>
    </submittedName>
</protein>
<sequence>MKMITKVAVCALVAALVVPPVSTAATALPAADSAVLDPSRSAVFVGSTVETDKVHEARLKAGPQGAALYNLAEQGEYVVQTTPEMLAGDEIDPVTFDQCQSHQVTPENPFWYKNKYNACSSVKLQVQYWERDAEGRPYLAGTSTFLRSAISIAQAGESKMKFGVRLIHDSDLGTVDDNTTLAIKIGCLEVDLDPNRVGYCTVSPGEVKKTLGQWKAEKGANPAWFESAMVTTKVPADKYAAEKRGYFSVDEVVTTEDSTGPRTIFHPAADVRCDEATYVAGSKCVFQKVTSSLGLYANDPEHGESARFIRDAQTNIGLTYPGLLGKKVPGTISPPEPLHRLYKDYDTENDIDGSSRKVRRACQVRWGVGYTLNAAGEILQCDEYPFKTTYENAARVDDSSPYTYAVRAINALHNETAGRIYGRWLTDDHILDGDPFFVIIY</sequence>
<proteinExistence type="predicted"/>
<evidence type="ECO:0000313" key="3">
    <source>
        <dbReference type="Proteomes" id="UP000649955"/>
    </source>
</evidence>
<organism evidence="2 3">
    <name type="scientific">Amycolatopsis bullii</name>
    <dbReference type="NCBI Taxonomy" id="941987"/>
    <lineage>
        <taxon>Bacteria</taxon>
        <taxon>Bacillati</taxon>
        <taxon>Actinomycetota</taxon>
        <taxon>Actinomycetes</taxon>
        <taxon>Pseudonocardiales</taxon>
        <taxon>Pseudonocardiaceae</taxon>
        <taxon>Amycolatopsis</taxon>
    </lineage>
</organism>
<dbReference type="Proteomes" id="UP000649955">
    <property type="component" value="Unassembled WGS sequence"/>
</dbReference>
<dbReference type="EMBL" id="BNAW01000030">
    <property type="protein sequence ID" value="GHG29746.1"/>
    <property type="molecule type" value="Genomic_DNA"/>
</dbReference>
<accession>A0ABQ3KK49</accession>
<name>A0ABQ3KK49_9PSEU</name>
<feature type="signal peptide" evidence="1">
    <location>
        <begin position="1"/>
        <end position="24"/>
    </location>
</feature>
<feature type="chain" id="PRO_5047124633" evidence="1">
    <location>
        <begin position="25"/>
        <end position="441"/>
    </location>
</feature>
<keyword evidence="3" id="KW-1185">Reference proteome</keyword>
<comment type="caution">
    <text evidence="2">The sequence shown here is derived from an EMBL/GenBank/DDBJ whole genome shotgun (WGS) entry which is preliminary data.</text>
</comment>